<evidence type="ECO:0000313" key="3">
    <source>
        <dbReference type="Proteomes" id="UP000183376"/>
    </source>
</evidence>
<keyword evidence="1" id="KW-0812">Transmembrane</keyword>
<accession>A0A1H0D8P4</accession>
<keyword evidence="1" id="KW-1133">Transmembrane helix</keyword>
<proteinExistence type="predicted"/>
<sequence length="105" mass="11422">MLSQDDQARFREIERHLAQEDPRFARALGEGRPRRPAGDVCLWAVTVFALAAVAIVTAVLAMSFSLLLFGAVLIGAGMLLRRRHIHRGQRLSPPREQPPGAAAAG</sequence>
<protein>
    <recommendedName>
        <fullName evidence="4">DUF3040 domain-containing protein</fullName>
    </recommendedName>
</protein>
<keyword evidence="1" id="KW-0472">Membrane</keyword>
<reference evidence="2 3" key="1">
    <citation type="submission" date="2016-10" db="EMBL/GenBank/DDBJ databases">
        <authorList>
            <person name="de Groot N.N."/>
        </authorList>
    </citation>
    <scope>NUCLEOTIDE SEQUENCE [LARGE SCALE GENOMIC DNA]</scope>
    <source>
        <strain evidence="2 3">DSM 44149</strain>
    </source>
</reference>
<dbReference type="AlphaFoldDB" id="A0A1H0D8P4"/>
<name>A0A1H0D8P4_ALLAB</name>
<feature type="transmembrane region" description="Helical" evidence="1">
    <location>
        <begin position="64"/>
        <end position="80"/>
    </location>
</feature>
<organism evidence="2 3">
    <name type="scientific">Allokutzneria albata</name>
    <name type="common">Kibdelosporangium albatum</name>
    <dbReference type="NCBI Taxonomy" id="211114"/>
    <lineage>
        <taxon>Bacteria</taxon>
        <taxon>Bacillati</taxon>
        <taxon>Actinomycetota</taxon>
        <taxon>Actinomycetes</taxon>
        <taxon>Pseudonocardiales</taxon>
        <taxon>Pseudonocardiaceae</taxon>
        <taxon>Allokutzneria</taxon>
    </lineage>
</organism>
<dbReference type="RefSeq" id="WP_030428396.1">
    <property type="nucleotide sequence ID" value="NZ_JOEF01000004.1"/>
</dbReference>
<evidence type="ECO:0008006" key="4">
    <source>
        <dbReference type="Google" id="ProtNLM"/>
    </source>
</evidence>
<dbReference type="OrthoDB" id="4331268at2"/>
<gene>
    <name evidence="2" type="ORF">SAMN04489726_7655</name>
</gene>
<keyword evidence="3" id="KW-1185">Reference proteome</keyword>
<dbReference type="STRING" id="211114.SAMN04489726_7655"/>
<dbReference type="EMBL" id="LT629701">
    <property type="protein sequence ID" value="SDN66520.1"/>
    <property type="molecule type" value="Genomic_DNA"/>
</dbReference>
<dbReference type="Pfam" id="PF11239">
    <property type="entry name" value="DUF3040"/>
    <property type="match status" value="1"/>
</dbReference>
<dbReference type="Proteomes" id="UP000183376">
    <property type="component" value="Chromosome I"/>
</dbReference>
<evidence type="ECO:0000256" key="1">
    <source>
        <dbReference type="SAM" id="Phobius"/>
    </source>
</evidence>
<evidence type="ECO:0000313" key="2">
    <source>
        <dbReference type="EMBL" id="SDN66520.1"/>
    </source>
</evidence>
<dbReference type="InterPro" id="IPR021401">
    <property type="entry name" value="DUF3040"/>
</dbReference>
<feature type="transmembrane region" description="Helical" evidence="1">
    <location>
        <begin position="40"/>
        <end position="58"/>
    </location>
</feature>